<dbReference type="Pfam" id="PF00293">
    <property type="entry name" value="NUDIX"/>
    <property type="match status" value="1"/>
</dbReference>
<dbReference type="PANTHER" id="PTHR43046:SF2">
    <property type="entry name" value="8-OXO-DGTP DIPHOSPHATASE-RELATED"/>
    <property type="match status" value="1"/>
</dbReference>
<protein>
    <submittedName>
        <fullName evidence="4">8-oxo-dGTP diphosphatase</fullName>
        <ecNumber evidence="4">3.6.1.55</ecNumber>
    </submittedName>
</protein>
<evidence type="ECO:0000256" key="1">
    <source>
        <dbReference type="ARBA" id="ARBA00001946"/>
    </source>
</evidence>
<dbReference type="InterPro" id="IPR020084">
    <property type="entry name" value="NUDIX_hydrolase_CS"/>
</dbReference>
<dbReference type="EC" id="3.6.1.55" evidence="4"/>
<keyword evidence="2 4" id="KW-0378">Hydrolase</keyword>
<dbReference type="GO" id="GO:0035539">
    <property type="term" value="F:8-oxo-7,8-dihydrodeoxyguanosine triphosphate pyrophosphatase activity"/>
    <property type="evidence" value="ECO:0007669"/>
    <property type="project" value="UniProtKB-EC"/>
</dbReference>
<proteinExistence type="predicted"/>
<reference evidence="4 5" key="1">
    <citation type="submission" date="2020-08" db="EMBL/GenBank/DDBJ databases">
        <title>Genomic Encyclopedia of Type Strains, Phase IV (KMG-IV): sequencing the most valuable type-strain genomes for metagenomic binning, comparative biology and taxonomic classification.</title>
        <authorList>
            <person name="Goeker M."/>
        </authorList>
    </citation>
    <scope>NUCLEOTIDE SEQUENCE [LARGE SCALE GENOMIC DNA]</scope>
    <source>
        <strain evidence="4 5">DSM 21793</strain>
    </source>
</reference>
<dbReference type="InterPro" id="IPR015797">
    <property type="entry name" value="NUDIX_hydrolase-like_dom_sf"/>
</dbReference>
<sequence>MKAVEIVAGVIRDHRGRVLTVRKRGTTAFMLPGGKRNPGEADIDTLSRELGEELGCDLVSAEHLGTYDAPAANEPDTRVYGAIYLAEVAGGVLPKAEIEELLWIEPKSPPSVRLAPLLERQVLPRLG</sequence>
<dbReference type="SUPFAM" id="SSF55811">
    <property type="entry name" value="Nudix"/>
    <property type="match status" value="1"/>
</dbReference>
<dbReference type="Proteomes" id="UP000530564">
    <property type="component" value="Unassembled WGS sequence"/>
</dbReference>
<keyword evidence="5" id="KW-1185">Reference proteome</keyword>
<dbReference type="EMBL" id="JACIDK010000001">
    <property type="protein sequence ID" value="MBB3890110.1"/>
    <property type="molecule type" value="Genomic_DNA"/>
</dbReference>
<dbReference type="PROSITE" id="PS51462">
    <property type="entry name" value="NUDIX"/>
    <property type="match status" value="1"/>
</dbReference>
<evidence type="ECO:0000259" key="3">
    <source>
        <dbReference type="PROSITE" id="PS51462"/>
    </source>
</evidence>
<evidence type="ECO:0000256" key="2">
    <source>
        <dbReference type="ARBA" id="ARBA00022801"/>
    </source>
</evidence>
<dbReference type="CDD" id="cd04690">
    <property type="entry name" value="NUDIX_Hydrolase"/>
    <property type="match status" value="1"/>
</dbReference>
<comment type="cofactor">
    <cofactor evidence="1">
        <name>Mg(2+)</name>
        <dbReference type="ChEBI" id="CHEBI:18420"/>
    </cofactor>
</comment>
<dbReference type="AlphaFoldDB" id="A0A839ZXV5"/>
<dbReference type="RefSeq" id="WP_183769976.1">
    <property type="nucleotide sequence ID" value="NZ_JACIDK010000001.1"/>
</dbReference>
<name>A0A839ZXV5_9CAUL</name>
<evidence type="ECO:0000313" key="4">
    <source>
        <dbReference type="EMBL" id="MBB3890110.1"/>
    </source>
</evidence>
<dbReference type="Gene3D" id="3.90.79.10">
    <property type="entry name" value="Nucleoside Triphosphate Pyrophosphohydrolase"/>
    <property type="match status" value="1"/>
</dbReference>
<accession>A0A839ZXV5</accession>
<dbReference type="PANTHER" id="PTHR43046">
    <property type="entry name" value="GDP-MANNOSE MANNOSYL HYDROLASE"/>
    <property type="match status" value="1"/>
</dbReference>
<organism evidence="4 5">
    <name type="scientific">Phenylobacterium haematophilum</name>
    <dbReference type="NCBI Taxonomy" id="98513"/>
    <lineage>
        <taxon>Bacteria</taxon>
        <taxon>Pseudomonadati</taxon>
        <taxon>Pseudomonadota</taxon>
        <taxon>Alphaproteobacteria</taxon>
        <taxon>Caulobacterales</taxon>
        <taxon>Caulobacteraceae</taxon>
        <taxon>Phenylobacterium</taxon>
    </lineage>
</organism>
<dbReference type="PROSITE" id="PS00893">
    <property type="entry name" value="NUDIX_BOX"/>
    <property type="match status" value="1"/>
</dbReference>
<evidence type="ECO:0000313" key="5">
    <source>
        <dbReference type="Proteomes" id="UP000530564"/>
    </source>
</evidence>
<feature type="domain" description="Nudix hydrolase" evidence="3">
    <location>
        <begin position="1"/>
        <end position="127"/>
    </location>
</feature>
<dbReference type="InterPro" id="IPR000086">
    <property type="entry name" value="NUDIX_hydrolase_dom"/>
</dbReference>
<gene>
    <name evidence="4" type="ORF">GGQ61_000807</name>
</gene>
<comment type="caution">
    <text evidence="4">The sequence shown here is derived from an EMBL/GenBank/DDBJ whole genome shotgun (WGS) entry which is preliminary data.</text>
</comment>